<dbReference type="Gene3D" id="2.30.42.10">
    <property type="match status" value="1"/>
</dbReference>
<protein>
    <submittedName>
        <fullName evidence="7">S41 family peptidase</fullName>
    </submittedName>
</protein>
<dbReference type="PANTHER" id="PTHR32060:SF30">
    <property type="entry name" value="CARBOXY-TERMINAL PROCESSING PROTEASE CTPA"/>
    <property type="match status" value="1"/>
</dbReference>
<dbReference type="SUPFAM" id="SSF50156">
    <property type="entry name" value="PDZ domain-like"/>
    <property type="match status" value="1"/>
</dbReference>
<feature type="domain" description="PDZ" evidence="6">
    <location>
        <begin position="98"/>
        <end position="164"/>
    </location>
</feature>
<dbReference type="InterPro" id="IPR036034">
    <property type="entry name" value="PDZ_sf"/>
</dbReference>
<evidence type="ECO:0000256" key="2">
    <source>
        <dbReference type="ARBA" id="ARBA00022670"/>
    </source>
</evidence>
<dbReference type="InterPro" id="IPR029045">
    <property type="entry name" value="ClpP/crotonase-like_dom_sf"/>
</dbReference>
<reference evidence="7 8" key="1">
    <citation type="submission" date="2021-03" db="EMBL/GenBank/DDBJ databases">
        <title>Genomic and phenotypic characterization of Chloracidobacterium isolates provides evidence for multiple species.</title>
        <authorList>
            <person name="Saini M.K."/>
            <person name="Costas A.M.G."/>
            <person name="Tank M."/>
            <person name="Bryant D.A."/>
        </authorList>
    </citation>
    <scope>NUCLEOTIDE SEQUENCE [LARGE SCALE GENOMIC DNA]</scope>
    <source>
        <strain evidence="7 8">N</strain>
    </source>
</reference>
<evidence type="ECO:0000256" key="1">
    <source>
        <dbReference type="ARBA" id="ARBA00009179"/>
    </source>
</evidence>
<keyword evidence="4 5" id="KW-0720">Serine protease</keyword>
<dbReference type="NCBIfam" id="TIGR00225">
    <property type="entry name" value="prc"/>
    <property type="match status" value="1"/>
</dbReference>
<dbReference type="CDD" id="cd06782">
    <property type="entry name" value="cpPDZ_CPP-like"/>
    <property type="match status" value="1"/>
</dbReference>
<dbReference type="InterPro" id="IPR001478">
    <property type="entry name" value="PDZ"/>
</dbReference>
<dbReference type="Pfam" id="PF22694">
    <property type="entry name" value="CtpB_N-like"/>
    <property type="match status" value="1"/>
</dbReference>
<dbReference type="SMART" id="SM00245">
    <property type="entry name" value="TSPc"/>
    <property type="match status" value="1"/>
</dbReference>
<sequence length="550" mass="60728">MFFHRHFARLALLLMVVSAVFGGLLMRWTASGWGGRLGPPEQQQRAELERSIREAQEVVVENYVAETPPDQLTKAAIQGMLRVLDPHSNFFDSKEFQEMRTEQHSRFYGIGVSIARRHDRVYILATIENTPAARAGLRAGDAIIKVDDEPATDWTTRQVLEKVRGERGEPVSITVERLGVPKPLTFSIVRDAVPLPSIRTAFIARPGIGYIALSGGFNTTTEDELRRAMNELTAQGMQSLLLDLRGNPGGLLPQAVSVADMFLRRDQKIVAVRGRQGYSGEEAREYRAKNTAPFEKPVVVLIDRNSASASEIVSGALQDHDRALIVGEPSFGKGLVQRVFELSFGAGLTLTTAKYYTPSGRCIQRSYTSGLLYAYYAHQSPEETPTGEAVATDAGRTVYGGGGITPDIIVKPQTFSAVQSRLSDATFAFARHLAAGLVPELVNYRIERTDYRHQLRDSDFPITDKVVAAFREFLKTDAGFATLESAVTPNLDFVRNQIRQHLATAAYGTEAGFRVQLMTDPQFLRAIESVPQAVELAQRAWLATGTGQRR</sequence>
<evidence type="ECO:0000256" key="3">
    <source>
        <dbReference type="ARBA" id="ARBA00022801"/>
    </source>
</evidence>
<dbReference type="InterPro" id="IPR005151">
    <property type="entry name" value="Tail-specific_protease"/>
</dbReference>
<dbReference type="Gene3D" id="3.30.750.44">
    <property type="match status" value="1"/>
</dbReference>
<dbReference type="PROSITE" id="PS50106">
    <property type="entry name" value="PDZ"/>
    <property type="match status" value="1"/>
</dbReference>
<dbReference type="EMBL" id="CP072642">
    <property type="protein sequence ID" value="QUV94815.1"/>
    <property type="molecule type" value="Genomic_DNA"/>
</dbReference>
<dbReference type="Proteomes" id="UP000677668">
    <property type="component" value="Chromosome 1"/>
</dbReference>
<keyword evidence="2 5" id="KW-0645">Protease</keyword>
<dbReference type="SMART" id="SM00228">
    <property type="entry name" value="PDZ"/>
    <property type="match status" value="1"/>
</dbReference>
<dbReference type="PANTHER" id="PTHR32060">
    <property type="entry name" value="TAIL-SPECIFIC PROTEASE"/>
    <property type="match status" value="1"/>
</dbReference>
<evidence type="ECO:0000313" key="8">
    <source>
        <dbReference type="Proteomes" id="UP000677668"/>
    </source>
</evidence>
<accession>A0ABX8B507</accession>
<proteinExistence type="inferred from homology"/>
<name>A0ABX8B507_9BACT</name>
<gene>
    <name evidence="7" type="ORF">J8C05_05090</name>
</gene>
<dbReference type="InterPro" id="IPR004447">
    <property type="entry name" value="Peptidase_S41A"/>
</dbReference>
<dbReference type="InterPro" id="IPR055210">
    <property type="entry name" value="CtpA/B_N"/>
</dbReference>
<dbReference type="Pfam" id="PF17820">
    <property type="entry name" value="PDZ_6"/>
    <property type="match status" value="1"/>
</dbReference>
<evidence type="ECO:0000256" key="5">
    <source>
        <dbReference type="RuleBase" id="RU004404"/>
    </source>
</evidence>
<comment type="similarity">
    <text evidence="1 5">Belongs to the peptidase S41A family.</text>
</comment>
<dbReference type="SUPFAM" id="SSF52096">
    <property type="entry name" value="ClpP/crotonase"/>
    <property type="match status" value="1"/>
</dbReference>
<dbReference type="InterPro" id="IPR041489">
    <property type="entry name" value="PDZ_6"/>
</dbReference>
<dbReference type="Gene3D" id="3.90.226.10">
    <property type="entry name" value="2-enoyl-CoA Hydratase, Chain A, domain 1"/>
    <property type="match status" value="1"/>
</dbReference>
<evidence type="ECO:0000259" key="6">
    <source>
        <dbReference type="PROSITE" id="PS50106"/>
    </source>
</evidence>
<evidence type="ECO:0000256" key="4">
    <source>
        <dbReference type="ARBA" id="ARBA00022825"/>
    </source>
</evidence>
<keyword evidence="8" id="KW-1185">Reference proteome</keyword>
<dbReference type="Pfam" id="PF03572">
    <property type="entry name" value="Peptidase_S41"/>
    <property type="match status" value="1"/>
</dbReference>
<keyword evidence="3 5" id="KW-0378">Hydrolase</keyword>
<dbReference type="RefSeq" id="WP_211423082.1">
    <property type="nucleotide sequence ID" value="NZ_CP072642.1"/>
</dbReference>
<organism evidence="7 8">
    <name type="scientific">Chloracidobacterium sp. N</name>
    <dbReference type="NCBI Taxonomy" id="2821540"/>
    <lineage>
        <taxon>Bacteria</taxon>
        <taxon>Pseudomonadati</taxon>
        <taxon>Acidobacteriota</taxon>
        <taxon>Terriglobia</taxon>
        <taxon>Terriglobales</taxon>
        <taxon>Acidobacteriaceae</taxon>
        <taxon>Chloracidobacterium</taxon>
        <taxon>Chloracidobacterium aggregatum</taxon>
    </lineage>
</organism>
<evidence type="ECO:0000313" key="7">
    <source>
        <dbReference type="EMBL" id="QUV94815.1"/>
    </source>
</evidence>
<dbReference type="CDD" id="cd07560">
    <property type="entry name" value="Peptidase_S41_CPP"/>
    <property type="match status" value="1"/>
</dbReference>